<evidence type="ECO:0000313" key="8">
    <source>
        <dbReference type="Proteomes" id="UP000232323"/>
    </source>
</evidence>
<evidence type="ECO:0000256" key="6">
    <source>
        <dbReference type="RuleBase" id="RU368066"/>
    </source>
</evidence>
<feature type="transmembrane region" description="Helical" evidence="6">
    <location>
        <begin position="110"/>
        <end position="130"/>
    </location>
</feature>
<dbReference type="Pfam" id="PF04515">
    <property type="entry name" value="Choline_transpo"/>
    <property type="match status" value="1"/>
</dbReference>
<evidence type="ECO:0000256" key="2">
    <source>
        <dbReference type="ARBA" id="ARBA00007168"/>
    </source>
</evidence>
<dbReference type="AlphaFoldDB" id="A0A250XFS6"/>
<sequence>MGRDYGASSEALLPREHSPFFVPASQRSRNDLAWTISWVVMYVLSVGAGLYAFLNRNVDFLSQLTPTYLNDPSNCPAKPPLAKKRSLLSLLTSEDPDSPMQMDEFLSHSLIWLIASLVGAVVIGTVFVYMVTKSPRLLVWLSIGVQVGLPLGAGTSVLMQGGGASSLPFLFLAALLMLTFWMWRSQLQLVIQFLGVSGHGLSDNLGLVGAVLGLQVGLLVLLVPLLVSIMAAVINGKVVLNPERSLESGSQCVDVQGQDVFCCAWQTEPYVAPLIALIIFTLSWTSFIGAEVRTFTVAGTIAQWYFAPAVTESNKTARSGRVGRSLVAALGPSFGSLCFGGLVLTIVNILRNIMEQLRKKAESNIFMYCLFIITQYIFTLIELVTKFATVRLAITGEAFLVASRNVGDLLKRNFLDAFGVWWFPPMILNMSALVISAIWSLSIYSFSAAAWSGLVQGHQYAVALATISFILSAIVLSFFTSLLLNIIDSVFICFAMDRDMHQCSRLEVHEVYSQLPTVGPVVENPDGAYAYAAPARQHAMP</sequence>
<dbReference type="PANTHER" id="PTHR12385">
    <property type="entry name" value="CHOLINE TRANSPORTER-LIKE (SLC FAMILY 44)"/>
    <property type="match status" value="1"/>
</dbReference>
<proteinExistence type="inferred from homology"/>
<keyword evidence="4 6" id="KW-1133">Transmembrane helix</keyword>
<dbReference type="Proteomes" id="UP000232323">
    <property type="component" value="Unassembled WGS sequence"/>
</dbReference>
<keyword evidence="3 6" id="KW-0812">Transmembrane</keyword>
<feature type="transmembrane region" description="Helical" evidence="6">
    <location>
        <begin position="165"/>
        <end position="183"/>
    </location>
</feature>
<evidence type="ECO:0000256" key="3">
    <source>
        <dbReference type="ARBA" id="ARBA00022692"/>
    </source>
</evidence>
<comment type="caution">
    <text evidence="7">The sequence shown here is derived from an EMBL/GenBank/DDBJ whole genome shotgun (WGS) entry which is preliminary data.</text>
</comment>
<feature type="transmembrane region" description="Helical" evidence="6">
    <location>
        <begin position="365"/>
        <end position="384"/>
    </location>
</feature>
<evidence type="ECO:0000256" key="5">
    <source>
        <dbReference type="ARBA" id="ARBA00023136"/>
    </source>
</evidence>
<feature type="transmembrane region" description="Helical" evidence="6">
    <location>
        <begin position="326"/>
        <end position="350"/>
    </location>
</feature>
<keyword evidence="8" id="KW-1185">Reference proteome</keyword>
<feature type="transmembrane region" description="Helical" evidence="6">
    <location>
        <begin position="462"/>
        <end position="495"/>
    </location>
</feature>
<feature type="transmembrane region" description="Helical" evidence="6">
    <location>
        <begin position="32"/>
        <end position="54"/>
    </location>
</feature>
<comment type="subcellular location">
    <subcellularLocation>
        <location evidence="6">Cell membrane</location>
        <topology evidence="6">Multi-pass membrane protein</topology>
    </subcellularLocation>
    <subcellularLocation>
        <location evidence="1">Membrane</location>
        <topology evidence="1">Multi-pass membrane protein</topology>
    </subcellularLocation>
</comment>
<feature type="transmembrane region" description="Helical" evidence="6">
    <location>
        <begin position="137"/>
        <end position="159"/>
    </location>
</feature>
<dbReference type="PANTHER" id="PTHR12385:SF98">
    <property type="entry name" value="CHOLINE TRANSPORTER-LIKE PROTEIN"/>
    <property type="match status" value="1"/>
</dbReference>
<organism evidence="7 8">
    <name type="scientific">Chlamydomonas eustigma</name>
    <dbReference type="NCBI Taxonomy" id="1157962"/>
    <lineage>
        <taxon>Eukaryota</taxon>
        <taxon>Viridiplantae</taxon>
        <taxon>Chlorophyta</taxon>
        <taxon>core chlorophytes</taxon>
        <taxon>Chlorophyceae</taxon>
        <taxon>CS clade</taxon>
        <taxon>Chlamydomonadales</taxon>
        <taxon>Chlamydomonadaceae</taxon>
        <taxon>Chlamydomonas</taxon>
    </lineage>
</organism>
<dbReference type="InterPro" id="IPR007603">
    <property type="entry name" value="Choline_transptr-like"/>
</dbReference>
<keyword evidence="5 6" id="KW-0472">Membrane</keyword>
<comment type="function">
    <text evidence="6">Choline transporter.</text>
</comment>
<evidence type="ECO:0000256" key="4">
    <source>
        <dbReference type="ARBA" id="ARBA00022989"/>
    </source>
</evidence>
<evidence type="ECO:0000256" key="1">
    <source>
        <dbReference type="ARBA" id="ARBA00004141"/>
    </source>
</evidence>
<dbReference type="EMBL" id="BEGY01000072">
    <property type="protein sequence ID" value="GAX81886.1"/>
    <property type="molecule type" value="Genomic_DNA"/>
</dbReference>
<accession>A0A250XFS6</accession>
<name>A0A250XFS6_9CHLO</name>
<dbReference type="OrthoDB" id="420519at2759"/>
<dbReference type="GO" id="GO:0022857">
    <property type="term" value="F:transmembrane transporter activity"/>
    <property type="evidence" value="ECO:0007669"/>
    <property type="project" value="UniProtKB-UniRule"/>
</dbReference>
<comment type="similarity">
    <text evidence="2 6">Belongs to the CTL (choline transporter-like) family.</text>
</comment>
<protein>
    <recommendedName>
        <fullName evidence="6">Choline transporter-like protein</fullName>
    </recommendedName>
</protein>
<evidence type="ECO:0000313" key="7">
    <source>
        <dbReference type="EMBL" id="GAX81886.1"/>
    </source>
</evidence>
<feature type="transmembrane region" description="Helical" evidence="6">
    <location>
        <begin position="204"/>
        <end position="234"/>
    </location>
</feature>
<dbReference type="GO" id="GO:0005886">
    <property type="term" value="C:plasma membrane"/>
    <property type="evidence" value="ECO:0007669"/>
    <property type="project" value="UniProtKB-SubCell"/>
</dbReference>
<feature type="transmembrane region" description="Helical" evidence="6">
    <location>
        <begin position="270"/>
        <end position="290"/>
    </location>
</feature>
<reference evidence="7 8" key="1">
    <citation type="submission" date="2017-08" db="EMBL/GenBank/DDBJ databases">
        <title>Acidophilic green algal genome provides insights into adaptation to an acidic environment.</title>
        <authorList>
            <person name="Hirooka S."/>
            <person name="Hirose Y."/>
            <person name="Kanesaki Y."/>
            <person name="Higuchi S."/>
            <person name="Fujiwara T."/>
            <person name="Onuma R."/>
            <person name="Era A."/>
            <person name="Ohbayashi R."/>
            <person name="Uzuka A."/>
            <person name="Nozaki H."/>
            <person name="Yoshikawa H."/>
            <person name="Miyagishima S.Y."/>
        </authorList>
    </citation>
    <scope>NUCLEOTIDE SEQUENCE [LARGE SCALE GENOMIC DNA]</scope>
    <source>
        <strain evidence="7 8">NIES-2499</strain>
    </source>
</reference>
<gene>
    <name evidence="7" type="ORF">CEUSTIGMA_g9314.t1</name>
</gene>